<evidence type="ECO:0000313" key="2">
    <source>
        <dbReference type="Proteomes" id="UP000320582"/>
    </source>
</evidence>
<gene>
    <name evidence="1" type="ORF">BD293_0844</name>
</gene>
<proteinExistence type="predicted"/>
<dbReference type="EMBL" id="VFPT01000001">
    <property type="protein sequence ID" value="TQM92249.1"/>
    <property type="molecule type" value="Genomic_DNA"/>
</dbReference>
<comment type="caution">
    <text evidence="1">The sequence shown here is derived from an EMBL/GenBank/DDBJ whole genome shotgun (WGS) entry which is preliminary data.</text>
</comment>
<dbReference type="Proteomes" id="UP000320582">
    <property type="component" value="Unassembled WGS sequence"/>
</dbReference>
<dbReference type="AlphaFoldDB" id="A0A543KB20"/>
<dbReference type="RefSeq" id="WP_142079998.1">
    <property type="nucleotide sequence ID" value="NZ_VFPT01000001.1"/>
</dbReference>
<keyword evidence="2" id="KW-1185">Reference proteome</keyword>
<evidence type="ECO:0000313" key="1">
    <source>
        <dbReference type="EMBL" id="TQM92249.1"/>
    </source>
</evidence>
<sequence>MASNEYLNASANPWYVLATLFGEQKNVEVDEELHENNRKAWNAWALHLLNDSEKEDLVQKFGAFKGGVDDWSQYEFRFHERLGELRLNDLAYFDSNKSQDFKKLSVPSPERLIDFSKLTFESKVAISRFVWVAWFPFICLWHKMLCGRVTLVSG</sequence>
<protein>
    <submittedName>
        <fullName evidence="1">Uncharacterized protein</fullName>
    </submittedName>
</protein>
<accession>A0A543KB20</accession>
<organism evidence="1 2">
    <name type="scientific">Roseinatronobacter monicus</name>
    <dbReference type="NCBI Taxonomy" id="393481"/>
    <lineage>
        <taxon>Bacteria</taxon>
        <taxon>Pseudomonadati</taxon>
        <taxon>Pseudomonadota</taxon>
        <taxon>Alphaproteobacteria</taxon>
        <taxon>Rhodobacterales</taxon>
        <taxon>Paracoccaceae</taxon>
        <taxon>Roseinatronobacter</taxon>
    </lineage>
</organism>
<reference evidence="1 2" key="1">
    <citation type="submission" date="2019-06" db="EMBL/GenBank/DDBJ databases">
        <title>Genomic Encyclopedia of Archaeal and Bacterial Type Strains, Phase II (KMG-II): from individual species to whole genera.</title>
        <authorList>
            <person name="Goeker M."/>
        </authorList>
    </citation>
    <scope>NUCLEOTIDE SEQUENCE [LARGE SCALE GENOMIC DNA]</scope>
    <source>
        <strain evidence="1 2">DSM 18423</strain>
    </source>
</reference>
<dbReference type="OrthoDB" id="7876799at2"/>
<name>A0A543KB20_9RHOB</name>